<dbReference type="EMBL" id="BSOZ01000005">
    <property type="protein sequence ID" value="GLS03503.1"/>
    <property type="molecule type" value="Genomic_DNA"/>
</dbReference>
<sequence length="232" mass="25994">MKPDLLRIIFSVMAIAGVSTPAAAVVIDFSEPGYYDGNLLVIGDYIFASLPRSPDIPRDSPGLSIANGRWLGGQFVQNPSGPAIFWDQSRILGVRRVDGREFALNSFDVAFDRITYTQDALLGILPTLPGYAASEFYYHRWAQNEVYTYFRRFESTQLYFVSSLGKNDPEQQVYLDNFNFTFDPNSTNPARAPDFNTLVALPEPETYALMGVGLLGLLAGQRKRGKTRRTRE</sequence>
<gene>
    <name evidence="3" type="ORF">GCM10007860_06470</name>
</gene>
<dbReference type="InterPro" id="IPR013424">
    <property type="entry name" value="Ice-binding_C"/>
</dbReference>
<evidence type="ECO:0000259" key="2">
    <source>
        <dbReference type="Pfam" id="PF07589"/>
    </source>
</evidence>
<reference evidence="4" key="1">
    <citation type="journal article" date="2019" name="Int. J. Syst. Evol. Microbiol.">
        <title>The Global Catalogue of Microorganisms (GCM) 10K type strain sequencing project: providing services to taxonomists for standard genome sequencing and annotation.</title>
        <authorList>
            <consortium name="The Broad Institute Genomics Platform"/>
            <consortium name="The Broad Institute Genome Sequencing Center for Infectious Disease"/>
            <person name="Wu L."/>
            <person name="Ma J."/>
        </authorList>
    </citation>
    <scope>NUCLEOTIDE SEQUENCE [LARGE SCALE GENOMIC DNA]</scope>
    <source>
        <strain evidence="4">NBRC 104970</strain>
    </source>
</reference>
<proteinExistence type="predicted"/>
<feature type="chain" id="PRO_5047288089" description="Ice-binding protein C-terminal domain-containing protein" evidence="1">
    <location>
        <begin position="25"/>
        <end position="232"/>
    </location>
</feature>
<accession>A0ABQ6BNK1</accession>
<comment type="caution">
    <text evidence="3">The sequence shown here is derived from an EMBL/GenBank/DDBJ whole genome shotgun (WGS) entry which is preliminary data.</text>
</comment>
<keyword evidence="1" id="KW-0732">Signal</keyword>
<feature type="signal peptide" evidence="1">
    <location>
        <begin position="1"/>
        <end position="24"/>
    </location>
</feature>
<evidence type="ECO:0000313" key="3">
    <source>
        <dbReference type="EMBL" id="GLS03503.1"/>
    </source>
</evidence>
<dbReference type="Pfam" id="PF07589">
    <property type="entry name" value="PEP-CTERM"/>
    <property type="match status" value="1"/>
</dbReference>
<dbReference type="Proteomes" id="UP001156836">
    <property type="component" value="Unassembled WGS sequence"/>
</dbReference>
<name>A0ABQ6BNK1_9NEIS</name>
<protein>
    <recommendedName>
        <fullName evidence="2">Ice-binding protein C-terminal domain-containing protein</fullName>
    </recommendedName>
</protein>
<organism evidence="3 4">
    <name type="scientific">Chitiniphilus shinanonensis</name>
    <dbReference type="NCBI Taxonomy" id="553088"/>
    <lineage>
        <taxon>Bacteria</taxon>
        <taxon>Pseudomonadati</taxon>
        <taxon>Pseudomonadota</taxon>
        <taxon>Betaproteobacteria</taxon>
        <taxon>Neisseriales</taxon>
        <taxon>Chitinibacteraceae</taxon>
        <taxon>Chitiniphilus</taxon>
    </lineage>
</organism>
<feature type="domain" description="Ice-binding protein C-terminal" evidence="2">
    <location>
        <begin position="202"/>
        <end position="223"/>
    </location>
</feature>
<evidence type="ECO:0000256" key="1">
    <source>
        <dbReference type="SAM" id="SignalP"/>
    </source>
</evidence>
<keyword evidence="4" id="KW-1185">Reference proteome</keyword>
<evidence type="ECO:0000313" key="4">
    <source>
        <dbReference type="Proteomes" id="UP001156836"/>
    </source>
</evidence>
<dbReference type="RefSeq" id="WP_157236182.1">
    <property type="nucleotide sequence ID" value="NZ_BSOZ01000005.1"/>
</dbReference>
<dbReference type="NCBIfam" id="TIGR02595">
    <property type="entry name" value="PEP_CTERM"/>
    <property type="match status" value="1"/>
</dbReference>